<evidence type="ECO:0000313" key="1">
    <source>
        <dbReference type="EMBL" id="MCQ8127297.1"/>
    </source>
</evidence>
<evidence type="ECO:0000313" key="2">
    <source>
        <dbReference type="Proteomes" id="UP001524586"/>
    </source>
</evidence>
<proteinExistence type="predicted"/>
<gene>
    <name evidence="1" type="ORF">NP596_02405</name>
</gene>
<dbReference type="EMBL" id="JANIBK010000006">
    <property type="protein sequence ID" value="MCQ8127297.1"/>
    <property type="molecule type" value="Genomic_DNA"/>
</dbReference>
<evidence type="ECO:0008006" key="3">
    <source>
        <dbReference type="Google" id="ProtNLM"/>
    </source>
</evidence>
<organism evidence="1 2">
    <name type="scientific">Methylomonas rivi</name>
    <dbReference type="NCBI Taxonomy" id="2952226"/>
    <lineage>
        <taxon>Bacteria</taxon>
        <taxon>Pseudomonadati</taxon>
        <taxon>Pseudomonadota</taxon>
        <taxon>Gammaproteobacteria</taxon>
        <taxon>Methylococcales</taxon>
        <taxon>Methylococcaceae</taxon>
        <taxon>Methylomonas</taxon>
    </lineage>
</organism>
<accession>A0ABT1U0G5</accession>
<keyword evidence="2" id="KW-1185">Reference proteome</keyword>
<sequence>MSNRCYLSQAELDELEYEHRHTSDKRYADRLAVYLLGSGWQVSQMALALMIDRESVRNHHTRQSRRREAARLH</sequence>
<comment type="caution">
    <text evidence="1">The sequence shown here is derived from an EMBL/GenBank/DDBJ whole genome shotgun (WGS) entry which is preliminary data.</text>
</comment>
<name>A0ABT1U0G5_9GAMM</name>
<protein>
    <recommendedName>
        <fullName evidence="3">Transposase</fullName>
    </recommendedName>
</protein>
<dbReference type="RefSeq" id="WP_256613613.1">
    <property type="nucleotide sequence ID" value="NZ_JANIBK010000006.1"/>
</dbReference>
<reference evidence="1 2" key="1">
    <citation type="submission" date="2022-07" db="EMBL/GenBank/DDBJ databases">
        <title>Methylomonas rivi sp. nov., Methylomonas rosea sp. nov., Methylomonas aureus sp. nov. and Methylomonas subterranea sp. nov., four novel methanotrophs isolated from a freshwater creek and the deep terrestrial subsurface.</title>
        <authorList>
            <person name="Abin C."/>
            <person name="Sankaranarayanan K."/>
            <person name="Garner C."/>
            <person name="Sindelar R."/>
            <person name="Kotary K."/>
            <person name="Garner R."/>
            <person name="Barclay S."/>
            <person name="Lawson P."/>
            <person name="Krumholz L."/>
        </authorList>
    </citation>
    <scope>NUCLEOTIDE SEQUENCE [LARGE SCALE GENOMIC DNA]</scope>
    <source>
        <strain evidence="1 2">WSC-6</strain>
    </source>
</reference>
<dbReference type="Proteomes" id="UP001524586">
    <property type="component" value="Unassembled WGS sequence"/>
</dbReference>